<dbReference type="Proteomes" id="UP000242637">
    <property type="component" value="Chromosome 1"/>
</dbReference>
<reference evidence="4 5" key="1">
    <citation type="submission" date="2017-06" db="EMBL/GenBank/DDBJ databases">
        <authorList>
            <consortium name="Pathogen Informatics"/>
        </authorList>
    </citation>
    <scope>NUCLEOTIDE SEQUENCE [LARGE SCALE GENOMIC DNA]</scope>
    <source>
        <strain evidence="4 5">NCTC13039</strain>
    </source>
</reference>
<dbReference type="Pfam" id="PF13579">
    <property type="entry name" value="Glyco_trans_4_4"/>
    <property type="match status" value="1"/>
</dbReference>
<dbReference type="EMBL" id="LT906453">
    <property type="protein sequence ID" value="SNV25505.1"/>
    <property type="molecule type" value="Genomic_DNA"/>
</dbReference>
<feature type="domain" description="Glycosyltransferase subfamily 4-like N-terminal" evidence="3">
    <location>
        <begin position="29"/>
        <end position="238"/>
    </location>
</feature>
<accession>A0A239VTB0</accession>
<evidence type="ECO:0000256" key="2">
    <source>
        <dbReference type="ARBA" id="ARBA00022679"/>
    </source>
</evidence>
<name>A0A239VTB0_9MICO</name>
<dbReference type="GO" id="GO:0016757">
    <property type="term" value="F:glycosyltransferase activity"/>
    <property type="evidence" value="ECO:0007669"/>
    <property type="project" value="UniProtKB-KW"/>
</dbReference>
<dbReference type="RefSeq" id="WP_197697053.1">
    <property type="nucleotide sequence ID" value="NZ_LT906453.1"/>
</dbReference>
<evidence type="ECO:0000256" key="1">
    <source>
        <dbReference type="ARBA" id="ARBA00022676"/>
    </source>
</evidence>
<sequence length="465" mass="51896">MTTPTPPPDADPFRPHMLYVAWGFPPSRGGGVYRALATVNGSVRQGWDVTVLTATRETFIDYTGADFSLEEQVDPAVEIVRIPFPWPSMDMNVRNWSPLRALAPKVWRRSRKYRDMRDFPESNYGPWRRDLEQAAIDIHQRKRVHMTVATANPNVDFMAADALYRRFRVPYVMDYRDAWMLDVFDGTFLHPEGGRVDKLERRLLADAHEVWFVNEPIRAWHAERHPEVAERMHVVANGYDPEFAPAPTAKGPAADKPLVFGYIGTASARVPIAEFAKGWEIARGRSAELSNAQAQLWGYLGFYSAPSPALLNLVEEHAKDELSYQGPVPKAKVREIYDTFDALLLILGKGIYVTSGKVFEYAASALPIVAVHDPGNAATDVLREYPLWFPVKDLSPESIAEALVEAGRAARSASEETRAACAQFARRYARDIQLEPRVSALKEAVPVPLGGVVLDGPAGDVEEQA</sequence>
<dbReference type="InterPro" id="IPR028098">
    <property type="entry name" value="Glyco_trans_4-like_N"/>
</dbReference>
<evidence type="ECO:0000313" key="4">
    <source>
        <dbReference type="EMBL" id="SNV25505.1"/>
    </source>
</evidence>
<gene>
    <name evidence="4" type="ORF">SAMEA4475696_02261</name>
</gene>
<keyword evidence="2" id="KW-0808">Transferase</keyword>
<evidence type="ECO:0000313" key="5">
    <source>
        <dbReference type="Proteomes" id="UP000242637"/>
    </source>
</evidence>
<keyword evidence="1" id="KW-0328">Glycosyltransferase</keyword>
<keyword evidence="5" id="KW-1185">Reference proteome</keyword>
<dbReference type="STRING" id="1121387.GCA_000429885_00626"/>
<dbReference type="GeneID" id="63460421"/>
<dbReference type="AlphaFoldDB" id="A0A239VTB0"/>
<dbReference type="Gene3D" id="3.40.50.2000">
    <property type="entry name" value="Glycogen Phosphorylase B"/>
    <property type="match status" value="2"/>
</dbReference>
<organism evidence="4 5">
    <name type="scientific">Dermatophilus congolensis</name>
    <dbReference type="NCBI Taxonomy" id="1863"/>
    <lineage>
        <taxon>Bacteria</taxon>
        <taxon>Bacillati</taxon>
        <taxon>Actinomycetota</taxon>
        <taxon>Actinomycetes</taxon>
        <taxon>Micrococcales</taxon>
        <taxon>Dermatophilaceae</taxon>
        <taxon>Dermatophilus</taxon>
    </lineage>
</organism>
<proteinExistence type="predicted"/>
<protein>
    <recommendedName>
        <fullName evidence="3">Glycosyltransferase subfamily 4-like N-terminal domain-containing protein</fullName>
    </recommendedName>
</protein>
<dbReference type="KEGG" id="dco:SAMEA4475696_2261"/>
<evidence type="ECO:0000259" key="3">
    <source>
        <dbReference type="Pfam" id="PF13579"/>
    </source>
</evidence>
<dbReference type="SUPFAM" id="SSF53756">
    <property type="entry name" value="UDP-Glycosyltransferase/glycogen phosphorylase"/>
    <property type="match status" value="1"/>
</dbReference>